<dbReference type="EMBL" id="JBFARM010000005">
    <property type="protein sequence ID" value="MEV4287411.1"/>
    <property type="molecule type" value="Genomic_DNA"/>
</dbReference>
<proteinExistence type="predicted"/>
<protein>
    <submittedName>
        <fullName evidence="1">Uncharacterized protein</fullName>
    </submittedName>
</protein>
<name>A0ABV3H4F6_9ACTN</name>
<reference evidence="1 2" key="1">
    <citation type="submission" date="2024-06" db="EMBL/GenBank/DDBJ databases">
        <title>The Natural Products Discovery Center: Release of the First 8490 Sequenced Strains for Exploring Actinobacteria Biosynthetic Diversity.</title>
        <authorList>
            <person name="Kalkreuter E."/>
            <person name="Kautsar S.A."/>
            <person name="Yang D."/>
            <person name="Bader C.D."/>
            <person name="Teijaro C.N."/>
            <person name="Fluegel L."/>
            <person name="Davis C.M."/>
            <person name="Simpson J.R."/>
            <person name="Lauterbach L."/>
            <person name="Steele A.D."/>
            <person name="Gui C."/>
            <person name="Meng S."/>
            <person name="Li G."/>
            <person name="Viehrig K."/>
            <person name="Ye F."/>
            <person name="Su P."/>
            <person name="Kiefer A.F."/>
            <person name="Nichols A."/>
            <person name="Cepeda A.J."/>
            <person name="Yan W."/>
            <person name="Fan B."/>
            <person name="Jiang Y."/>
            <person name="Adhikari A."/>
            <person name="Zheng C.-J."/>
            <person name="Schuster L."/>
            <person name="Cowan T.M."/>
            <person name="Smanski M.J."/>
            <person name="Chevrette M.G."/>
            <person name="De Carvalho L.P.S."/>
            <person name="Shen B."/>
        </authorList>
    </citation>
    <scope>NUCLEOTIDE SEQUENCE [LARGE SCALE GENOMIC DNA]</scope>
    <source>
        <strain evidence="1 2">NPDC049574</strain>
    </source>
</reference>
<comment type="caution">
    <text evidence="1">The sequence shown here is derived from an EMBL/GenBank/DDBJ whole genome shotgun (WGS) entry which is preliminary data.</text>
</comment>
<sequence>MTDQPSRAACPTCITEQQVNKDGTVRRHKAAGSALPCPGSGVPVGTARIPRRSTAGFYKDPGTGELLRSVTTILSQGSPKEALIHWAGKLVAETAMEHLPQLVRASRNPERAQEMTDWLKRAHTRKRDERADIGTAVHNLIEAKVLGTPIPADLANDPDMAPYVANFEQFVSDWQITFEASEMVVANYTDGWAGTLDYLLRSQLLAAALGAPADAVIMGDTKSGGTLDERTYDGHVRGVYPEAGIQQSAYRRGEFGWLRDGTRVVLPRAHEVGVVLHLRPEGYRLYPVRCGDDVYDAFLHIKQVAEFQTGPAKNVVGAALKTPTIRKEAAA</sequence>
<gene>
    <name evidence="1" type="ORF">AB0K40_18045</name>
</gene>
<evidence type="ECO:0000313" key="2">
    <source>
        <dbReference type="Proteomes" id="UP001552427"/>
    </source>
</evidence>
<evidence type="ECO:0000313" key="1">
    <source>
        <dbReference type="EMBL" id="MEV4287411.1"/>
    </source>
</evidence>
<organism evidence="1 2">
    <name type="scientific">Nonomuraea bangladeshensis</name>
    <dbReference type="NCBI Taxonomy" id="404385"/>
    <lineage>
        <taxon>Bacteria</taxon>
        <taxon>Bacillati</taxon>
        <taxon>Actinomycetota</taxon>
        <taxon>Actinomycetes</taxon>
        <taxon>Streptosporangiales</taxon>
        <taxon>Streptosporangiaceae</taxon>
        <taxon>Nonomuraea</taxon>
    </lineage>
</organism>
<keyword evidence="2" id="KW-1185">Reference proteome</keyword>
<accession>A0ABV3H4F6</accession>
<dbReference type="Proteomes" id="UP001552427">
    <property type="component" value="Unassembled WGS sequence"/>
</dbReference>
<dbReference type="RefSeq" id="WP_364450858.1">
    <property type="nucleotide sequence ID" value="NZ_JBFARM010000005.1"/>
</dbReference>